<dbReference type="Pfam" id="PF11298">
    <property type="entry name" value="DUF3099"/>
    <property type="match status" value="1"/>
</dbReference>
<evidence type="ECO:0000313" key="3">
    <source>
        <dbReference type="EMBL" id="RLP82751.1"/>
    </source>
</evidence>
<keyword evidence="2" id="KW-1133">Transmembrane helix</keyword>
<dbReference type="OrthoDB" id="4229919at2"/>
<name>A0A3L7AT73_9MICO</name>
<evidence type="ECO:0000256" key="2">
    <source>
        <dbReference type="SAM" id="Phobius"/>
    </source>
</evidence>
<protein>
    <submittedName>
        <fullName evidence="3">DUF3099 domain-containing protein</fullName>
    </submittedName>
</protein>
<dbReference type="EMBL" id="RCUY01000005">
    <property type="protein sequence ID" value="RLP82751.1"/>
    <property type="molecule type" value="Genomic_DNA"/>
</dbReference>
<keyword evidence="2" id="KW-0472">Membrane</keyword>
<dbReference type="RefSeq" id="WP_121687921.1">
    <property type="nucleotide sequence ID" value="NZ_RCUY01000005.1"/>
</dbReference>
<keyword evidence="2" id="KW-0812">Transmembrane</keyword>
<feature type="transmembrane region" description="Helical" evidence="2">
    <location>
        <begin position="21"/>
        <end position="40"/>
    </location>
</feature>
<evidence type="ECO:0000256" key="1">
    <source>
        <dbReference type="SAM" id="MobiDB-lite"/>
    </source>
</evidence>
<dbReference type="InterPro" id="IPR021449">
    <property type="entry name" value="DUF3099"/>
</dbReference>
<accession>A0A3L7AT73</accession>
<organism evidence="3 4">
    <name type="scientific">Mycetocola lacteus</name>
    <dbReference type="NCBI Taxonomy" id="76637"/>
    <lineage>
        <taxon>Bacteria</taxon>
        <taxon>Bacillati</taxon>
        <taxon>Actinomycetota</taxon>
        <taxon>Actinomycetes</taxon>
        <taxon>Micrococcales</taxon>
        <taxon>Microbacteriaceae</taxon>
        <taxon>Mycetocola</taxon>
    </lineage>
</organism>
<proteinExistence type="predicted"/>
<keyword evidence="4" id="KW-1185">Reference proteome</keyword>
<sequence>MNDSSITTLPRSPEEDRRRRMRQYFIAMAIRMVCLVSLMFVHGWWMLVPILGAVFIPYFAVLVANMPGPAVEGHRESPGGLIPTASMPETVRIPEPAPQPSFTEESAAETPADTEPGTPDSWVIYEHPADAPTPKPETA</sequence>
<evidence type="ECO:0000313" key="4">
    <source>
        <dbReference type="Proteomes" id="UP000269438"/>
    </source>
</evidence>
<reference evidence="3 4" key="1">
    <citation type="submission" date="2018-10" db="EMBL/GenBank/DDBJ databases">
        <authorList>
            <person name="Li J."/>
        </authorList>
    </citation>
    <scope>NUCLEOTIDE SEQUENCE [LARGE SCALE GENOMIC DNA]</scope>
    <source>
        <strain evidence="3 4">JCM 11654</strain>
    </source>
</reference>
<dbReference type="Proteomes" id="UP000269438">
    <property type="component" value="Unassembled WGS sequence"/>
</dbReference>
<gene>
    <name evidence="3" type="ORF">D9V34_05705</name>
</gene>
<dbReference type="AlphaFoldDB" id="A0A3L7AT73"/>
<comment type="caution">
    <text evidence="3">The sequence shown here is derived from an EMBL/GenBank/DDBJ whole genome shotgun (WGS) entry which is preliminary data.</text>
</comment>
<feature type="region of interest" description="Disordered" evidence="1">
    <location>
        <begin position="72"/>
        <end position="139"/>
    </location>
</feature>